<sequence length="35" mass="4141">MRHSVDIRNLLLFMIICIQNNIQLGKKRIKSSTKQ</sequence>
<reference evidence="1" key="1">
    <citation type="journal article" date="2021" name="Proc. Natl. Acad. Sci. U.S.A.">
        <title>A Catalog of Tens of Thousands of Viruses from Human Metagenomes Reveals Hidden Associations with Chronic Diseases.</title>
        <authorList>
            <person name="Tisza M.J."/>
            <person name="Buck C.B."/>
        </authorList>
    </citation>
    <scope>NUCLEOTIDE SEQUENCE</scope>
    <source>
        <strain evidence="1">CtCo31</strain>
    </source>
</reference>
<protein>
    <submittedName>
        <fullName evidence="1">Uncharacterized protein</fullName>
    </submittedName>
</protein>
<accession>A0A8S5UM60</accession>
<proteinExistence type="predicted"/>
<organism evidence="1">
    <name type="scientific">Myoviridae sp. ctCo31</name>
    <dbReference type="NCBI Taxonomy" id="2825053"/>
    <lineage>
        <taxon>Viruses</taxon>
        <taxon>Duplodnaviria</taxon>
        <taxon>Heunggongvirae</taxon>
        <taxon>Uroviricota</taxon>
        <taxon>Caudoviricetes</taxon>
    </lineage>
</organism>
<dbReference type="EMBL" id="BK016109">
    <property type="protein sequence ID" value="DAF95498.1"/>
    <property type="molecule type" value="Genomic_DNA"/>
</dbReference>
<evidence type="ECO:0000313" key="1">
    <source>
        <dbReference type="EMBL" id="DAF95498.1"/>
    </source>
</evidence>
<name>A0A8S5UM60_9CAUD</name>